<dbReference type="EMBL" id="KZ149951">
    <property type="protein sequence ID" value="PZC76610.1"/>
    <property type="molecule type" value="Genomic_DNA"/>
</dbReference>
<dbReference type="Proteomes" id="UP000249218">
    <property type="component" value="Unassembled WGS sequence"/>
</dbReference>
<feature type="signal peptide" evidence="1">
    <location>
        <begin position="1"/>
        <end position="19"/>
    </location>
</feature>
<name>A0A2W1BV07_HELAM</name>
<sequence>MARLLTVVLVFAVVACVLAAPGKRSRGVAHASDGSIGVGAVDGGTFGDGSFSIGHGGSSSGIGDAGHGGNQASKS</sequence>
<dbReference type="PROSITE" id="PS51257">
    <property type="entry name" value="PROKAR_LIPOPROTEIN"/>
    <property type="match status" value="1"/>
</dbReference>
<keyword evidence="1" id="KW-0732">Signal</keyword>
<accession>A0A2W1BV07</accession>
<reference evidence="2 3" key="1">
    <citation type="journal article" date="2017" name="BMC Biol.">
        <title>Genomic innovations, transcriptional plasticity and gene loss underlying the evolution and divergence of two highly polyphagous and invasive Helicoverpa pest species.</title>
        <authorList>
            <person name="Pearce S.L."/>
            <person name="Clarke D.F."/>
            <person name="East P.D."/>
            <person name="Elfekih S."/>
            <person name="Gordon K.H."/>
            <person name="Jermiin L.S."/>
            <person name="McGaughran A."/>
            <person name="Oakeshott J.G."/>
            <person name="Papanikolaou A."/>
            <person name="Perera O.P."/>
            <person name="Rane R.V."/>
            <person name="Richards S."/>
            <person name="Tay W.T."/>
            <person name="Walsh T.K."/>
            <person name="Anderson A."/>
            <person name="Anderson C.J."/>
            <person name="Asgari S."/>
            <person name="Board P.G."/>
            <person name="Bretschneider A."/>
            <person name="Campbell P.M."/>
            <person name="Chertemps T."/>
            <person name="Christeller J.T."/>
            <person name="Coppin C.W."/>
            <person name="Downes S.J."/>
            <person name="Duan G."/>
            <person name="Farnsworth C.A."/>
            <person name="Good R.T."/>
            <person name="Han L.B."/>
            <person name="Han Y.C."/>
            <person name="Hatje K."/>
            <person name="Horne I."/>
            <person name="Huang Y.P."/>
            <person name="Hughes D.S."/>
            <person name="Jacquin-Joly E."/>
            <person name="James W."/>
            <person name="Jhangiani S."/>
            <person name="Kollmar M."/>
            <person name="Kuwar S.S."/>
            <person name="Li S."/>
            <person name="Liu N.Y."/>
            <person name="Maibeche M.T."/>
            <person name="Miller J.R."/>
            <person name="Montagne N."/>
            <person name="Perry T."/>
            <person name="Qu J."/>
            <person name="Song S.V."/>
            <person name="Sutton G.G."/>
            <person name="Vogel H."/>
            <person name="Walenz B.P."/>
            <person name="Xu W."/>
            <person name="Zhang H.J."/>
            <person name="Zou Z."/>
            <person name="Batterham P."/>
            <person name="Edwards O.R."/>
            <person name="Feyereisen R."/>
            <person name="Gibbs R.A."/>
            <person name="Heckel D.G."/>
            <person name="McGrath A."/>
            <person name="Robin C."/>
            <person name="Scherer S.E."/>
            <person name="Worley K.C."/>
            <person name="Wu Y.D."/>
        </authorList>
    </citation>
    <scope>NUCLEOTIDE SEQUENCE [LARGE SCALE GENOMIC DNA]</scope>
    <source>
        <strain evidence="2">Harm_GR_Male_#8</strain>
        <tissue evidence="2">Whole organism</tissue>
    </source>
</reference>
<proteinExistence type="predicted"/>
<keyword evidence="3" id="KW-1185">Reference proteome</keyword>
<evidence type="ECO:0000313" key="3">
    <source>
        <dbReference type="Proteomes" id="UP000249218"/>
    </source>
</evidence>
<gene>
    <name evidence="2" type="primary">HaOG204378</name>
    <name evidence="2" type="ORF">B5X24_HaOG204378</name>
</gene>
<organism evidence="2 3">
    <name type="scientific">Helicoverpa armigera</name>
    <name type="common">Cotton bollworm</name>
    <name type="synonym">Heliothis armigera</name>
    <dbReference type="NCBI Taxonomy" id="29058"/>
    <lineage>
        <taxon>Eukaryota</taxon>
        <taxon>Metazoa</taxon>
        <taxon>Ecdysozoa</taxon>
        <taxon>Arthropoda</taxon>
        <taxon>Hexapoda</taxon>
        <taxon>Insecta</taxon>
        <taxon>Pterygota</taxon>
        <taxon>Neoptera</taxon>
        <taxon>Endopterygota</taxon>
        <taxon>Lepidoptera</taxon>
        <taxon>Glossata</taxon>
        <taxon>Ditrysia</taxon>
        <taxon>Noctuoidea</taxon>
        <taxon>Noctuidae</taxon>
        <taxon>Heliothinae</taxon>
        <taxon>Helicoverpa</taxon>
    </lineage>
</organism>
<dbReference type="AlphaFoldDB" id="A0A2W1BV07"/>
<evidence type="ECO:0000313" key="2">
    <source>
        <dbReference type="EMBL" id="PZC76610.1"/>
    </source>
</evidence>
<protein>
    <submittedName>
        <fullName evidence="2">Uncharacterized protein</fullName>
    </submittedName>
</protein>
<evidence type="ECO:0000256" key="1">
    <source>
        <dbReference type="SAM" id="SignalP"/>
    </source>
</evidence>
<feature type="chain" id="PRO_5016006638" evidence="1">
    <location>
        <begin position="20"/>
        <end position="75"/>
    </location>
</feature>